<name>A0A397W2Q2_9GLOM</name>
<sequence>MYLLSKQIKQINNLLKTLMNEYSTSTNKAITKVLDKKIAIHEKTIKSNDFFSNNCRSSYNAFDLNSLGLPVKNSVVTSLKSNKKSLALALMSNWTYG</sequence>
<gene>
    <name evidence="1" type="ORF">C2G38_2157814</name>
</gene>
<comment type="caution">
    <text evidence="1">The sequence shown here is derived from an EMBL/GenBank/DDBJ whole genome shotgun (WGS) entry which is preliminary data.</text>
</comment>
<dbReference type="AlphaFoldDB" id="A0A397W2Q2"/>
<reference evidence="1 2" key="1">
    <citation type="submission" date="2018-06" db="EMBL/GenBank/DDBJ databases">
        <title>Comparative genomics reveals the genomic features of Rhizophagus irregularis, R. cerebriforme, R. diaphanum and Gigaspora rosea, and their symbiotic lifestyle signature.</title>
        <authorList>
            <person name="Morin E."/>
            <person name="San Clemente H."/>
            <person name="Chen E.C.H."/>
            <person name="De La Providencia I."/>
            <person name="Hainaut M."/>
            <person name="Kuo A."/>
            <person name="Kohler A."/>
            <person name="Murat C."/>
            <person name="Tang N."/>
            <person name="Roy S."/>
            <person name="Loubradou J."/>
            <person name="Henrissat B."/>
            <person name="Grigoriev I.V."/>
            <person name="Corradi N."/>
            <person name="Roux C."/>
            <person name="Martin F.M."/>
        </authorList>
    </citation>
    <scope>NUCLEOTIDE SEQUENCE [LARGE SCALE GENOMIC DNA]</scope>
    <source>
        <strain evidence="1 2">DAOM 194757</strain>
    </source>
</reference>
<dbReference type="EMBL" id="QKWP01000064">
    <property type="protein sequence ID" value="RIB28488.1"/>
    <property type="molecule type" value="Genomic_DNA"/>
</dbReference>
<keyword evidence="2" id="KW-1185">Reference proteome</keyword>
<dbReference type="Proteomes" id="UP000266673">
    <property type="component" value="Unassembled WGS sequence"/>
</dbReference>
<accession>A0A397W2Q2</accession>
<evidence type="ECO:0000313" key="1">
    <source>
        <dbReference type="EMBL" id="RIB28488.1"/>
    </source>
</evidence>
<organism evidence="1 2">
    <name type="scientific">Gigaspora rosea</name>
    <dbReference type="NCBI Taxonomy" id="44941"/>
    <lineage>
        <taxon>Eukaryota</taxon>
        <taxon>Fungi</taxon>
        <taxon>Fungi incertae sedis</taxon>
        <taxon>Mucoromycota</taxon>
        <taxon>Glomeromycotina</taxon>
        <taxon>Glomeromycetes</taxon>
        <taxon>Diversisporales</taxon>
        <taxon>Gigasporaceae</taxon>
        <taxon>Gigaspora</taxon>
    </lineage>
</organism>
<protein>
    <submittedName>
        <fullName evidence="1">Uncharacterized protein</fullName>
    </submittedName>
</protein>
<proteinExistence type="predicted"/>
<evidence type="ECO:0000313" key="2">
    <source>
        <dbReference type="Proteomes" id="UP000266673"/>
    </source>
</evidence>